<sequence>MNGLVFHRDLTPKAVIPIICEVLDNSLIPSVLVGDAMLGIMGAPIFPRSLQFVVPDEHLDAAIKVLESAGFPRCNDINGCRRYSTHFPLAPAHFHLWDDEETGTTDPGKLCIFPKSEMLWSFPPFPFYVSDTDDPYFMTITDERLPDQPDEDGLFGRYPAGTYPVRIPVPIKACEAAMLLYCRDQELMLNNAAWEVWLTMLGQYVSTTDLYQIGRTIDKDGNEECPYAGYWNEVKGSQNRYWPRHLWKLRVKVLRRQGLPILPELQWRRLPGEEKKEEEEADAPLSPLRKFHSLKRYVM</sequence>
<proteinExistence type="predicted"/>
<gene>
    <name evidence="1" type="ORF">N8T08_005285</name>
</gene>
<protein>
    <submittedName>
        <fullName evidence="1">Uncharacterized protein</fullName>
    </submittedName>
</protein>
<comment type="caution">
    <text evidence="1">The sequence shown here is derived from an EMBL/GenBank/DDBJ whole genome shotgun (WGS) entry which is preliminary data.</text>
</comment>
<keyword evidence="2" id="KW-1185">Reference proteome</keyword>
<reference evidence="1 2" key="1">
    <citation type="journal article" date="2023" name="ACS Omega">
        <title>Identification of the Neoaspergillic Acid Biosynthesis Gene Cluster by Establishing an In Vitro CRISPR-Ribonucleoprotein Genetic System in Aspergillus melleus.</title>
        <authorList>
            <person name="Yuan B."/>
            <person name="Grau M.F."/>
            <person name="Murata R.M."/>
            <person name="Torok T."/>
            <person name="Venkateswaran K."/>
            <person name="Stajich J.E."/>
            <person name="Wang C.C.C."/>
        </authorList>
    </citation>
    <scope>NUCLEOTIDE SEQUENCE [LARGE SCALE GENOMIC DNA]</scope>
    <source>
        <strain evidence="1 2">IMV 1140</strain>
    </source>
</reference>
<organism evidence="1 2">
    <name type="scientific">Aspergillus melleus</name>
    <dbReference type="NCBI Taxonomy" id="138277"/>
    <lineage>
        <taxon>Eukaryota</taxon>
        <taxon>Fungi</taxon>
        <taxon>Dikarya</taxon>
        <taxon>Ascomycota</taxon>
        <taxon>Pezizomycotina</taxon>
        <taxon>Eurotiomycetes</taxon>
        <taxon>Eurotiomycetidae</taxon>
        <taxon>Eurotiales</taxon>
        <taxon>Aspergillaceae</taxon>
        <taxon>Aspergillus</taxon>
        <taxon>Aspergillus subgen. Circumdati</taxon>
    </lineage>
</organism>
<name>A0ACC3BG95_9EURO</name>
<accession>A0ACC3BG95</accession>
<dbReference type="Proteomes" id="UP001177260">
    <property type="component" value="Unassembled WGS sequence"/>
</dbReference>
<evidence type="ECO:0000313" key="1">
    <source>
        <dbReference type="EMBL" id="KAK1149731.1"/>
    </source>
</evidence>
<evidence type="ECO:0000313" key="2">
    <source>
        <dbReference type="Proteomes" id="UP001177260"/>
    </source>
</evidence>
<dbReference type="EMBL" id="JAOPJF010000003">
    <property type="protein sequence ID" value="KAK1149731.1"/>
    <property type="molecule type" value="Genomic_DNA"/>
</dbReference>